<keyword evidence="4 8" id="KW-0812">Transmembrane</keyword>
<evidence type="ECO:0008006" key="12">
    <source>
        <dbReference type="Google" id="ProtNLM"/>
    </source>
</evidence>
<evidence type="ECO:0000256" key="7">
    <source>
        <dbReference type="ARBA" id="ARBA00023136"/>
    </source>
</evidence>
<dbReference type="InterPro" id="IPR050391">
    <property type="entry name" value="Mito_Metabolite_Transporter"/>
</dbReference>
<reference evidence="11" key="1">
    <citation type="submission" date="2021-01" db="EMBL/GenBank/DDBJ databases">
        <authorList>
            <person name="Corre E."/>
            <person name="Pelletier E."/>
            <person name="Niang G."/>
            <person name="Scheremetjew M."/>
            <person name="Finn R."/>
            <person name="Kale V."/>
            <person name="Holt S."/>
            <person name="Cochrane G."/>
            <person name="Meng A."/>
            <person name="Brown T."/>
            <person name="Cohen L."/>
        </authorList>
    </citation>
    <scope>NUCLEOTIDE SEQUENCE</scope>
    <source>
        <strain evidence="11">NIES-381</strain>
    </source>
</reference>
<feature type="repeat" description="Solcar" evidence="8">
    <location>
        <begin position="3"/>
        <end position="99"/>
    </location>
</feature>
<dbReference type="Gene3D" id="1.50.40.10">
    <property type="entry name" value="Mitochondrial carrier domain"/>
    <property type="match status" value="1"/>
</dbReference>
<keyword evidence="3 9" id="KW-0813">Transport</keyword>
<dbReference type="AlphaFoldDB" id="A0A7S1J8F8"/>
<evidence type="ECO:0000256" key="2">
    <source>
        <dbReference type="ARBA" id="ARBA00006375"/>
    </source>
</evidence>
<dbReference type="Pfam" id="PF00153">
    <property type="entry name" value="Mito_carr"/>
    <property type="match status" value="1"/>
</dbReference>
<sequence length="106" mass="11987">MEEGPWLFFVASFASGLCATTLSAPADLVKTRVMNDRAMAQVNQAARTSLSFRSATDCVVQTVRQEGARALFKGWLPSWLRLGPHFMISWPLMEFVRKHLFGLDYF</sequence>
<keyword evidence="5" id="KW-0677">Repeat</keyword>
<evidence type="ECO:0000256" key="5">
    <source>
        <dbReference type="ARBA" id="ARBA00022737"/>
    </source>
</evidence>
<evidence type="ECO:0000256" key="3">
    <source>
        <dbReference type="ARBA" id="ARBA00022448"/>
    </source>
</evidence>
<keyword evidence="6" id="KW-1133">Transmembrane helix</keyword>
<protein>
    <recommendedName>
        <fullName evidence="12">ADP,ATP carrier protein</fullName>
    </recommendedName>
</protein>
<evidence type="ECO:0000256" key="8">
    <source>
        <dbReference type="PROSITE-ProRule" id="PRU00282"/>
    </source>
</evidence>
<evidence type="ECO:0000256" key="4">
    <source>
        <dbReference type="ARBA" id="ARBA00022692"/>
    </source>
</evidence>
<evidence type="ECO:0000256" key="9">
    <source>
        <dbReference type="RuleBase" id="RU000488"/>
    </source>
</evidence>
<feature type="signal peptide" evidence="10">
    <location>
        <begin position="1"/>
        <end position="23"/>
    </location>
</feature>
<keyword evidence="7 8" id="KW-0472">Membrane</keyword>
<evidence type="ECO:0000256" key="1">
    <source>
        <dbReference type="ARBA" id="ARBA00004141"/>
    </source>
</evidence>
<comment type="similarity">
    <text evidence="2 9">Belongs to the mitochondrial carrier (TC 2.A.29) family.</text>
</comment>
<proteinExistence type="inferred from homology"/>
<organism evidence="11">
    <name type="scientific">Eutreptiella gymnastica</name>
    <dbReference type="NCBI Taxonomy" id="73025"/>
    <lineage>
        <taxon>Eukaryota</taxon>
        <taxon>Discoba</taxon>
        <taxon>Euglenozoa</taxon>
        <taxon>Euglenida</taxon>
        <taxon>Spirocuta</taxon>
        <taxon>Euglenophyceae</taxon>
        <taxon>Eutreptiales</taxon>
        <taxon>Eutreptiaceae</taxon>
        <taxon>Eutreptiella</taxon>
    </lineage>
</organism>
<gene>
    <name evidence="11" type="ORF">EGYM00392_LOCUS46946</name>
</gene>
<name>A0A7S1J8F8_9EUGL</name>
<evidence type="ECO:0000256" key="6">
    <source>
        <dbReference type="ARBA" id="ARBA00022989"/>
    </source>
</evidence>
<feature type="chain" id="PRO_5031394875" description="ADP,ATP carrier protein" evidence="10">
    <location>
        <begin position="24"/>
        <end position="106"/>
    </location>
</feature>
<dbReference type="InterPro" id="IPR018108">
    <property type="entry name" value="MCP_transmembrane"/>
</dbReference>
<evidence type="ECO:0000313" key="11">
    <source>
        <dbReference type="EMBL" id="CAD9035792.1"/>
    </source>
</evidence>
<dbReference type="EMBL" id="HBGA01126904">
    <property type="protein sequence ID" value="CAD9035792.1"/>
    <property type="molecule type" value="Transcribed_RNA"/>
</dbReference>
<evidence type="ECO:0000256" key="10">
    <source>
        <dbReference type="SAM" id="SignalP"/>
    </source>
</evidence>
<dbReference type="PANTHER" id="PTHR45618">
    <property type="entry name" value="MITOCHONDRIAL DICARBOXYLATE CARRIER-RELATED"/>
    <property type="match status" value="1"/>
</dbReference>
<dbReference type="PROSITE" id="PS50920">
    <property type="entry name" value="SOLCAR"/>
    <property type="match status" value="1"/>
</dbReference>
<dbReference type="GO" id="GO:0016020">
    <property type="term" value="C:membrane"/>
    <property type="evidence" value="ECO:0007669"/>
    <property type="project" value="UniProtKB-SubCell"/>
</dbReference>
<keyword evidence="10" id="KW-0732">Signal</keyword>
<dbReference type="SUPFAM" id="SSF103506">
    <property type="entry name" value="Mitochondrial carrier"/>
    <property type="match status" value="1"/>
</dbReference>
<dbReference type="InterPro" id="IPR023395">
    <property type="entry name" value="MCP_dom_sf"/>
</dbReference>
<comment type="subcellular location">
    <subcellularLocation>
        <location evidence="1">Membrane</location>
        <topology evidence="1">Multi-pass membrane protein</topology>
    </subcellularLocation>
</comment>
<accession>A0A7S1J8F8</accession>